<dbReference type="FunFam" id="3.10.20.230:FF:000006">
    <property type="entry name" value="Oxygen-regulated protein 1"/>
    <property type="match status" value="1"/>
</dbReference>
<dbReference type="InterPro" id="IPR003533">
    <property type="entry name" value="Doublecortin_dom"/>
</dbReference>
<evidence type="ECO:0000313" key="8">
    <source>
        <dbReference type="EMBL" id="KAJ8398053.1"/>
    </source>
</evidence>
<dbReference type="PANTHER" id="PTHR23005">
    <property type="entry name" value="RETINITIS PIGMENTOSA 1 PROTEIN"/>
    <property type="match status" value="1"/>
</dbReference>
<feature type="region of interest" description="Disordered" evidence="6">
    <location>
        <begin position="580"/>
        <end position="603"/>
    </location>
</feature>
<organism evidence="8 9">
    <name type="scientific">Aldrovandia affinis</name>
    <dbReference type="NCBI Taxonomy" id="143900"/>
    <lineage>
        <taxon>Eukaryota</taxon>
        <taxon>Metazoa</taxon>
        <taxon>Chordata</taxon>
        <taxon>Craniata</taxon>
        <taxon>Vertebrata</taxon>
        <taxon>Euteleostomi</taxon>
        <taxon>Actinopterygii</taxon>
        <taxon>Neopterygii</taxon>
        <taxon>Teleostei</taxon>
        <taxon>Notacanthiformes</taxon>
        <taxon>Halosauridae</taxon>
        <taxon>Aldrovandia</taxon>
    </lineage>
</organism>
<evidence type="ECO:0000259" key="7">
    <source>
        <dbReference type="PROSITE" id="PS50309"/>
    </source>
</evidence>
<keyword evidence="3" id="KW-0963">Cytoplasm</keyword>
<feature type="domain" description="Doublecortin" evidence="7">
    <location>
        <begin position="39"/>
        <end position="121"/>
    </location>
</feature>
<dbReference type="SMART" id="SM00537">
    <property type="entry name" value="DCX"/>
    <property type="match status" value="2"/>
</dbReference>
<proteinExistence type="predicted"/>
<dbReference type="GO" id="GO:0060041">
    <property type="term" value="P:retina development in camera-type eye"/>
    <property type="evidence" value="ECO:0007669"/>
    <property type="project" value="TreeGrafter"/>
</dbReference>
<protein>
    <recommendedName>
        <fullName evidence="7">Doublecortin domain-containing protein</fullName>
    </recommendedName>
</protein>
<keyword evidence="4" id="KW-0677">Repeat</keyword>
<dbReference type="Gene3D" id="3.10.20.230">
    <property type="entry name" value="Doublecortin domain"/>
    <property type="match status" value="2"/>
</dbReference>
<feature type="domain" description="Doublecortin" evidence="7">
    <location>
        <begin position="159"/>
        <end position="238"/>
    </location>
</feature>
<dbReference type="EMBL" id="JAINUG010000093">
    <property type="protein sequence ID" value="KAJ8398053.1"/>
    <property type="molecule type" value="Genomic_DNA"/>
</dbReference>
<dbReference type="SUPFAM" id="SSF89837">
    <property type="entry name" value="Doublecortin (DC)"/>
    <property type="match status" value="2"/>
</dbReference>
<feature type="compositionally biased region" description="Basic residues" evidence="6">
    <location>
        <begin position="705"/>
        <end position="723"/>
    </location>
</feature>
<comment type="caution">
    <text evidence="8">The sequence shown here is derived from an EMBL/GenBank/DDBJ whole genome shotgun (WGS) entry which is preliminary data.</text>
</comment>
<dbReference type="GO" id="GO:0035556">
    <property type="term" value="P:intracellular signal transduction"/>
    <property type="evidence" value="ECO:0007669"/>
    <property type="project" value="InterPro"/>
</dbReference>
<feature type="region of interest" description="Disordered" evidence="6">
    <location>
        <begin position="136"/>
        <end position="157"/>
    </location>
</feature>
<comment type="subcellular location">
    <subcellularLocation>
        <location evidence="1">Cell projection</location>
    </subcellularLocation>
    <subcellularLocation>
        <location evidence="2">Cytoplasm</location>
    </subcellularLocation>
</comment>
<dbReference type="Proteomes" id="UP001221898">
    <property type="component" value="Unassembled WGS sequence"/>
</dbReference>
<dbReference type="GO" id="GO:0035082">
    <property type="term" value="P:axoneme assembly"/>
    <property type="evidence" value="ECO:0007669"/>
    <property type="project" value="TreeGrafter"/>
</dbReference>
<evidence type="ECO:0000256" key="1">
    <source>
        <dbReference type="ARBA" id="ARBA00004316"/>
    </source>
</evidence>
<evidence type="ECO:0000256" key="5">
    <source>
        <dbReference type="ARBA" id="ARBA00023273"/>
    </source>
</evidence>
<dbReference type="GO" id="GO:0042461">
    <property type="term" value="P:photoreceptor cell development"/>
    <property type="evidence" value="ECO:0007669"/>
    <property type="project" value="TreeGrafter"/>
</dbReference>
<evidence type="ECO:0000256" key="6">
    <source>
        <dbReference type="SAM" id="MobiDB-lite"/>
    </source>
</evidence>
<evidence type="ECO:0000313" key="9">
    <source>
        <dbReference type="Proteomes" id="UP001221898"/>
    </source>
</evidence>
<feature type="region of interest" description="Disordered" evidence="6">
    <location>
        <begin position="698"/>
        <end position="742"/>
    </location>
</feature>
<reference evidence="8" key="1">
    <citation type="journal article" date="2023" name="Science">
        <title>Genome structures resolve the early diversification of teleost fishes.</title>
        <authorList>
            <person name="Parey E."/>
            <person name="Louis A."/>
            <person name="Montfort J."/>
            <person name="Bouchez O."/>
            <person name="Roques C."/>
            <person name="Iampietro C."/>
            <person name="Lluch J."/>
            <person name="Castinel A."/>
            <person name="Donnadieu C."/>
            <person name="Desvignes T."/>
            <person name="Floi Bucao C."/>
            <person name="Jouanno E."/>
            <person name="Wen M."/>
            <person name="Mejri S."/>
            <person name="Dirks R."/>
            <person name="Jansen H."/>
            <person name="Henkel C."/>
            <person name="Chen W.J."/>
            <person name="Zahm M."/>
            <person name="Cabau C."/>
            <person name="Klopp C."/>
            <person name="Thompson A.W."/>
            <person name="Robinson-Rechavi M."/>
            <person name="Braasch I."/>
            <person name="Lecointre G."/>
            <person name="Bobe J."/>
            <person name="Postlethwait J.H."/>
            <person name="Berthelot C."/>
            <person name="Roest Crollius H."/>
            <person name="Guiguen Y."/>
        </authorList>
    </citation>
    <scope>NUCLEOTIDE SEQUENCE</scope>
    <source>
        <strain evidence="8">NC1722</strain>
    </source>
</reference>
<keyword evidence="5" id="KW-0966">Cell projection</keyword>
<feature type="region of interest" description="Disordered" evidence="6">
    <location>
        <begin position="517"/>
        <end position="554"/>
    </location>
</feature>
<name>A0AAD7WIH1_9TELE</name>
<keyword evidence="9" id="KW-1185">Reference proteome</keyword>
<evidence type="ECO:0000256" key="4">
    <source>
        <dbReference type="ARBA" id="ARBA00022737"/>
    </source>
</evidence>
<dbReference type="GO" id="GO:0005930">
    <property type="term" value="C:axoneme"/>
    <property type="evidence" value="ECO:0007669"/>
    <property type="project" value="TreeGrafter"/>
</dbReference>
<dbReference type="AlphaFoldDB" id="A0AAD7WIH1"/>
<evidence type="ECO:0000256" key="3">
    <source>
        <dbReference type="ARBA" id="ARBA00022490"/>
    </source>
</evidence>
<dbReference type="PROSITE" id="PS50309">
    <property type="entry name" value="DC"/>
    <property type="match status" value="2"/>
</dbReference>
<feature type="compositionally biased region" description="Acidic residues" evidence="6">
    <location>
        <begin position="584"/>
        <end position="594"/>
    </location>
</feature>
<feature type="compositionally biased region" description="Basic and acidic residues" evidence="6">
    <location>
        <begin position="528"/>
        <end position="540"/>
    </location>
</feature>
<dbReference type="Pfam" id="PF03607">
    <property type="entry name" value="DCX"/>
    <property type="match status" value="2"/>
</dbReference>
<dbReference type="InterPro" id="IPR036572">
    <property type="entry name" value="Doublecortin_dom_sf"/>
</dbReference>
<gene>
    <name evidence="8" type="ORF">AAFF_G00431300</name>
</gene>
<feature type="compositionally biased region" description="Basic and acidic residues" evidence="6">
    <location>
        <begin position="733"/>
        <end position="742"/>
    </location>
</feature>
<accession>A0AAD7WIH1</accession>
<evidence type="ECO:0000256" key="2">
    <source>
        <dbReference type="ARBA" id="ARBA00004496"/>
    </source>
</evidence>
<dbReference type="PANTHER" id="PTHR23005:SF3">
    <property type="entry name" value="RETINITIS PIGMENTOSA 1-LIKE 1 PROTEIN"/>
    <property type="match status" value="1"/>
</dbReference>
<feature type="region of interest" description="Disordered" evidence="6">
    <location>
        <begin position="1"/>
        <end position="32"/>
    </location>
</feature>
<sequence>MQPAPPGLSNPDSPPRYETHQAPQQLKRPPHVTSITPAKRITFFKSGDAQFSGVKMAIHRRSFKCFDALLDDLSQKVPLPFGVRTITTPRGTHSISQLEQLQDGGCYLCSDHRQAKPIDMKAAGKRLAVWNYSCPPSARRKPSRPEEAPVPPQHHRHPKRVVLVKNADPAVRHSIILSRHSARSLHTFLDEVSELMHCHIRKLYTLDGRKIDSIQSLIQCPNVLLCVGREPFRPLLVESFRKNSDEKLPGLGTRSRSSIYSEGQESKRNVNFGLETKKSIIHPRSDSSNRSTRFSLSSEKSFANGLNMSPGNSGCVGTCLHTKESTMNNDIEKIVVVNKDGSLSVEMKVCFRLLKDEMLQWSTEIKKSARAVNECHVEKEEEPCYLPQCKSESFSEPESVSACEVEDTYATKINEMHLEESHCQNCCNHCQEYDIWKNPLHWEPGATKCVQSSSSSASSWRIVYKKQSVESVHTVSRSSEEYMEHVVEKAMVEDGDTRVECCAVCCRCRQSGTCATTTKPRGGVAGQEHGKSTDYEDTRPDSAGSATSHKDRLSVQINQVVEREDRPISVVSNSSKVLEALKEDQDDEDEDEDLPPNISRASIWPPGVTVEQQLPAPLRLRLWVQSEWRRRGTPKECSAAEPPGHPKCYATAPVCECPLQNQTGLLLGRPRKVLSAPHPPAQEPQVDPETGRYVWTATGPTGQPHLHHEHRRLLGNWTRKRREKPQDQGHQGILERGRQKEE</sequence>
<feature type="compositionally biased region" description="Pro residues" evidence="6">
    <location>
        <begin position="1"/>
        <end position="14"/>
    </location>
</feature>